<proteinExistence type="predicted"/>
<dbReference type="EMBL" id="AEPV01000029">
    <property type="protein sequence ID" value="EFU74343.1"/>
    <property type="molecule type" value="Genomic_DNA"/>
</dbReference>
<sequence length="58" mass="6894">MKLYCVIKAIEGDSNDFEEIDVSTLPESLRRKAMRDWSKKSYVTDETLEEIYDNQFNK</sequence>
<dbReference type="STRING" id="888064.HMPREF9088_0820"/>
<accession>E6LEN0</accession>
<name>E6LEN0_ENTI1</name>
<protein>
    <submittedName>
        <fullName evidence="1">Uncharacterized protein</fullName>
    </submittedName>
</protein>
<evidence type="ECO:0000313" key="2">
    <source>
        <dbReference type="Proteomes" id="UP000010296"/>
    </source>
</evidence>
<comment type="caution">
    <text evidence="1">The sequence shown here is derived from an EMBL/GenBank/DDBJ whole genome shotgun (WGS) entry which is preliminary data.</text>
</comment>
<organism evidence="1 2">
    <name type="scientific">Enterococcus italicus (strain DSM 15952 / CCUG 50447 / LMG 22039 / TP 1.5)</name>
    <dbReference type="NCBI Taxonomy" id="888064"/>
    <lineage>
        <taxon>Bacteria</taxon>
        <taxon>Bacillati</taxon>
        <taxon>Bacillota</taxon>
        <taxon>Bacilli</taxon>
        <taxon>Lactobacillales</taxon>
        <taxon>Enterococcaceae</taxon>
        <taxon>Enterococcus</taxon>
    </lineage>
</organism>
<reference evidence="1 2" key="1">
    <citation type="submission" date="2010-12" db="EMBL/GenBank/DDBJ databases">
        <authorList>
            <person name="Muzny D."/>
            <person name="Qin X."/>
            <person name="Deng J."/>
            <person name="Jiang H."/>
            <person name="Liu Y."/>
            <person name="Qu J."/>
            <person name="Song X.-Z."/>
            <person name="Zhang L."/>
            <person name="Thornton R."/>
            <person name="Coyle M."/>
            <person name="Francisco L."/>
            <person name="Jackson L."/>
            <person name="Javaid M."/>
            <person name="Korchina V."/>
            <person name="Kovar C."/>
            <person name="Mata R."/>
            <person name="Mathew T."/>
            <person name="Ngo R."/>
            <person name="Nguyen L."/>
            <person name="Nguyen N."/>
            <person name="Okwuonu G."/>
            <person name="Ongeri F."/>
            <person name="Pham C."/>
            <person name="Simmons D."/>
            <person name="Wilczek-Boney K."/>
            <person name="Hale W."/>
            <person name="Jakkamsetti A."/>
            <person name="Pham P."/>
            <person name="Ruth R."/>
            <person name="San Lucas F."/>
            <person name="Warren J."/>
            <person name="Zhang J."/>
            <person name="Zhao Z."/>
            <person name="Zhou C."/>
            <person name="Zhu D."/>
            <person name="Lee S."/>
            <person name="Bess C."/>
            <person name="Blankenburg K."/>
            <person name="Forbes L."/>
            <person name="Fu Q."/>
            <person name="Gubbala S."/>
            <person name="Hirani K."/>
            <person name="Jayaseelan J.C."/>
            <person name="Lara F."/>
            <person name="Munidasa M."/>
            <person name="Palculict T."/>
            <person name="Patil S."/>
            <person name="Pu L.-L."/>
            <person name="Saada N."/>
            <person name="Tang L."/>
            <person name="Weissenberger G."/>
            <person name="Zhu Y."/>
            <person name="Hemphill L."/>
            <person name="Shang Y."/>
            <person name="Youmans B."/>
            <person name="Ayvaz T."/>
            <person name="Ross M."/>
            <person name="Santibanez J."/>
            <person name="Aqrawi P."/>
            <person name="Gross S."/>
            <person name="Joshi V."/>
            <person name="Fowler G."/>
            <person name="Nazareth L."/>
            <person name="Reid J."/>
            <person name="Worley K."/>
            <person name="Petrosino J."/>
            <person name="Highlander S."/>
            <person name="Gibbs R."/>
        </authorList>
    </citation>
    <scope>NUCLEOTIDE SEQUENCE [LARGE SCALE GENOMIC DNA]</scope>
    <source>
        <strain evidence="2">DSM 15952 / CCUG 50447 / LMG 22039 / TP 1.5</strain>
    </source>
</reference>
<dbReference type="AlphaFoldDB" id="E6LEN0"/>
<dbReference type="HOGENOM" id="CLU_2972420_0_0_9"/>
<keyword evidence="2" id="KW-1185">Reference proteome</keyword>
<evidence type="ECO:0000313" key="1">
    <source>
        <dbReference type="EMBL" id="EFU74343.1"/>
    </source>
</evidence>
<dbReference type="Proteomes" id="UP000010296">
    <property type="component" value="Unassembled WGS sequence"/>
</dbReference>
<gene>
    <name evidence="1" type="ORF">HMPREF9088_0820</name>
</gene>